<organism evidence="2 3">
    <name type="scientific">Yinghuangia soli</name>
    <dbReference type="NCBI Taxonomy" id="2908204"/>
    <lineage>
        <taxon>Bacteria</taxon>
        <taxon>Bacillati</taxon>
        <taxon>Actinomycetota</taxon>
        <taxon>Actinomycetes</taxon>
        <taxon>Kitasatosporales</taxon>
        <taxon>Streptomycetaceae</taxon>
        <taxon>Yinghuangia</taxon>
    </lineage>
</organism>
<evidence type="ECO:0000313" key="2">
    <source>
        <dbReference type="EMBL" id="MCF2527189.1"/>
    </source>
</evidence>
<feature type="compositionally biased region" description="Low complexity" evidence="1">
    <location>
        <begin position="323"/>
        <end position="340"/>
    </location>
</feature>
<keyword evidence="3" id="KW-1185">Reference proteome</keyword>
<gene>
    <name evidence="2" type="ORF">LZ495_08160</name>
</gene>
<dbReference type="EMBL" id="JAKFHA010000003">
    <property type="protein sequence ID" value="MCF2527189.1"/>
    <property type="molecule type" value="Genomic_DNA"/>
</dbReference>
<evidence type="ECO:0000313" key="3">
    <source>
        <dbReference type="Proteomes" id="UP001165378"/>
    </source>
</evidence>
<feature type="compositionally biased region" description="Low complexity" evidence="1">
    <location>
        <begin position="224"/>
        <end position="237"/>
    </location>
</feature>
<feature type="compositionally biased region" description="Basic and acidic residues" evidence="1">
    <location>
        <begin position="238"/>
        <end position="290"/>
    </location>
</feature>
<proteinExistence type="predicted"/>
<evidence type="ECO:0000256" key="1">
    <source>
        <dbReference type="SAM" id="MobiDB-lite"/>
    </source>
</evidence>
<dbReference type="Proteomes" id="UP001165378">
    <property type="component" value="Unassembled WGS sequence"/>
</dbReference>
<feature type="compositionally biased region" description="Basic and acidic residues" evidence="1">
    <location>
        <begin position="198"/>
        <end position="223"/>
    </location>
</feature>
<comment type="caution">
    <text evidence="2">The sequence shown here is derived from an EMBL/GenBank/DDBJ whole genome shotgun (WGS) entry which is preliminary data.</text>
</comment>
<feature type="region of interest" description="Disordered" evidence="1">
    <location>
        <begin position="170"/>
        <end position="349"/>
    </location>
</feature>
<dbReference type="AlphaFoldDB" id="A0AA41U2K1"/>
<protein>
    <submittedName>
        <fullName evidence="2">Uncharacterized protein</fullName>
    </submittedName>
</protein>
<name>A0AA41U2K1_9ACTN</name>
<dbReference type="RefSeq" id="WP_235051332.1">
    <property type="nucleotide sequence ID" value="NZ_JAKFHA010000003.1"/>
</dbReference>
<reference evidence="2" key="1">
    <citation type="submission" date="2022-01" db="EMBL/GenBank/DDBJ databases">
        <title>Genome-Based Taxonomic Classification of the Phylum Actinobacteria.</title>
        <authorList>
            <person name="Gao Y."/>
        </authorList>
    </citation>
    <scope>NUCLEOTIDE SEQUENCE</scope>
    <source>
        <strain evidence="2">KLBMP 8922</strain>
    </source>
</reference>
<sequence length="349" mass="37470">MARRDASAADRFQAVADELYALSPADFTAARDTHAAQLRRDGERDLAARVAALRRPTMAAWAGNVLVRARPEEVAGVLELGAALREAHRDLDGTRLRALSAQQRALTMALARQARALTVKAGRPLSEQGVLEVRGTVQAALADPDAARAWAGGCLDHPLTPPAFPAVAGAGTRPAGPVWDLSDEPAKRRSAKPAPRAAADDLERARVRREARARRDEAVRDAETAAVNADRAQAAVEAAREQAHAAQERREEARGHVAELRRELADAEQAEHDAAEDERRTRDRVREAERALPGARRRAREAERHAAHLARQAADGNTKAAPASSRGSTRGSARGSTRGSTRGRSRGGQ</sequence>
<accession>A0AA41U2K1</accession>